<evidence type="ECO:0000313" key="8">
    <source>
        <dbReference type="EMBL" id="CAK9162221.1"/>
    </source>
</evidence>
<dbReference type="InterPro" id="IPR011011">
    <property type="entry name" value="Znf_FYVE_PHD"/>
</dbReference>
<evidence type="ECO:0008006" key="10">
    <source>
        <dbReference type="Google" id="ProtNLM"/>
    </source>
</evidence>
<feature type="domain" description="PHD-type" evidence="6">
    <location>
        <begin position="578"/>
        <end position="627"/>
    </location>
</feature>
<protein>
    <recommendedName>
        <fullName evidence="10">PHD and RING finger domain-containing protein 1</fullName>
    </recommendedName>
</protein>
<feature type="region of interest" description="Disordered" evidence="5">
    <location>
        <begin position="231"/>
        <end position="327"/>
    </location>
</feature>
<dbReference type="PANTHER" id="PTHR47177">
    <property type="entry name" value="F18C1.6 PROTEIN"/>
    <property type="match status" value="1"/>
</dbReference>
<dbReference type="SUPFAM" id="SSF57903">
    <property type="entry name" value="FYVE/PHD zinc finger"/>
    <property type="match status" value="1"/>
</dbReference>
<feature type="compositionally biased region" description="Basic and acidic residues" evidence="5">
    <location>
        <begin position="250"/>
        <end position="260"/>
    </location>
</feature>
<keyword evidence="2 4" id="KW-0863">Zinc-finger</keyword>
<name>A0ABC8T2B7_9AQUA</name>
<dbReference type="AlphaFoldDB" id="A0ABC8T2B7"/>
<dbReference type="PROSITE" id="PS50089">
    <property type="entry name" value="ZF_RING_2"/>
    <property type="match status" value="1"/>
</dbReference>
<dbReference type="EMBL" id="CAUOFW020003819">
    <property type="protein sequence ID" value="CAK9162221.1"/>
    <property type="molecule type" value="Genomic_DNA"/>
</dbReference>
<evidence type="ECO:0000259" key="6">
    <source>
        <dbReference type="PROSITE" id="PS50016"/>
    </source>
</evidence>
<dbReference type="SMART" id="SM00249">
    <property type="entry name" value="PHD"/>
    <property type="match status" value="1"/>
</dbReference>
<dbReference type="PANTHER" id="PTHR47177:SF3">
    <property type="entry name" value="F18C1.6 PROTEIN"/>
    <property type="match status" value="1"/>
</dbReference>
<keyword evidence="1" id="KW-0479">Metal-binding</keyword>
<dbReference type="Pfam" id="PF13639">
    <property type="entry name" value="zf-RING_2"/>
    <property type="match status" value="1"/>
</dbReference>
<evidence type="ECO:0000256" key="4">
    <source>
        <dbReference type="PROSITE-ProRule" id="PRU00175"/>
    </source>
</evidence>
<feature type="compositionally biased region" description="Acidic residues" evidence="5">
    <location>
        <begin position="300"/>
        <end position="326"/>
    </location>
</feature>
<feature type="compositionally biased region" description="Basic and acidic residues" evidence="5">
    <location>
        <begin position="101"/>
        <end position="118"/>
    </location>
</feature>
<sequence length="967" mass="109128">MLVLGFFGCNEQMASGGKVGYKQNTGRKVRSKLKGSDESDEDYKVDEDEDFEESDEYCSSFDGGESEEEFEAKEMEEEQEDEKKVKKLGQPEGQKGASGRKIKEMKKPLKERKVSYKEEDYEDDCDDDDDDNDEEFTLDEIDREDEDEVPATKMNKKVGRPRLGEKGFVKMRNRKRNFKVLKKDMKKKPRLNLRLRGKGSSTDEEFIDNNPVVEEKCEEISGHRRRVLVANSDSDLVSSESSDSDYTISEEEREHIREASKFSSSLATNLRGSTFSKRSEEESFCQQKKRIGRKGKEKVDDDSDDDEEFTLDENEIDCDDEDEDEVPVTKKNKLGRSRLGGKGFVKGRKRKRNFNVLKKAVKKKPRNNLRLRRKACSNEEEFIDHNPVVEDKPEKISGRRRRGVVADSDSDFVCSESFDYDYTISEEEREQIREASEFCSSLTTSLRNSTLSKKLEEEESSFQLIKCPGRKGKEKVDDSKNEVGKQVCGICLSDEGKKIVRGVLNCCGHYFCFACIMEWSKVESRCPLCKQRFVTISKPAKSNTGLDMRTVVIQVPERDQIYQPSQEELRGYLDPYENVICTECQQGGNDALMLLCDLCDSPAHTYCVGLGREVPEGNWYCDACRPTALGSTSNPLGLYPMPDQKTSTNYSGRSSPADNVRVALDLNEMYVPDIPLTQETGSSPSPRLSVGDFQAASSASGSGAFTVSERRRIQRLIQNLLHNRMRQLDGQSNGISATNLGSSLFGTQIGQVREFVPQQTVTPERLASRYNFSEESFQDNSTSLVHNREAFPARSIHSREQAIQNSAYTSVAGVLPAELAGIHASVNSRLGYQQSHPCSSRSTIGTDATMSPCAFREVSHFKLEKEQVQSMVRRHLKSFFRDLELDYKVFKDIARSSTHTILAACGIEHRTSEVCPVQSPSTCNHIEIMGGVQMVLMKGYCSSCFDQFVRNVVKAITSIKNPSTNRG</sequence>
<dbReference type="Pfam" id="PF00628">
    <property type="entry name" value="PHD"/>
    <property type="match status" value="1"/>
</dbReference>
<dbReference type="SUPFAM" id="SSF57850">
    <property type="entry name" value="RING/U-box"/>
    <property type="match status" value="1"/>
</dbReference>
<feature type="compositionally biased region" description="Acidic residues" evidence="5">
    <location>
        <begin position="38"/>
        <end position="56"/>
    </location>
</feature>
<evidence type="ECO:0000313" key="9">
    <source>
        <dbReference type="Proteomes" id="UP001642360"/>
    </source>
</evidence>
<proteinExistence type="predicted"/>
<feature type="compositionally biased region" description="Basic residues" evidence="5">
    <location>
        <begin position="287"/>
        <end position="296"/>
    </location>
</feature>
<dbReference type="InterPro" id="IPR017907">
    <property type="entry name" value="Znf_RING_CS"/>
</dbReference>
<dbReference type="CDD" id="cd16574">
    <property type="entry name" value="RING-HC_Topors"/>
    <property type="match status" value="1"/>
</dbReference>
<dbReference type="InterPro" id="IPR001965">
    <property type="entry name" value="Znf_PHD"/>
</dbReference>
<accession>A0ABC8T2B7</accession>
<dbReference type="PROSITE" id="PS50016">
    <property type="entry name" value="ZF_PHD_2"/>
    <property type="match status" value="1"/>
</dbReference>
<keyword evidence="3" id="KW-0862">Zinc</keyword>
<feature type="domain" description="RING-type" evidence="7">
    <location>
        <begin position="488"/>
        <end position="530"/>
    </location>
</feature>
<evidence type="ECO:0000256" key="3">
    <source>
        <dbReference type="ARBA" id="ARBA00022833"/>
    </source>
</evidence>
<feature type="compositionally biased region" description="Polar residues" evidence="5">
    <location>
        <begin position="261"/>
        <end position="276"/>
    </location>
</feature>
<dbReference type="InterPro" id="IPR058746">
    <property type="entry name" value="Znf_RING-type_Topors"/>
</dbReference>
<dbReference type="Proteomes" id="UP001642360">
    <property type="component" value="Unassembled WGS sequence"/>
</dbReference>
<feature type="region of interest" description="Disordered" evidence="5">
    <location>
        <begin position="12"/>
        <end position="168"/>
    </location>
</feature>
<gene>
    <name evidence="8" type="ORF">ILEXP_LOCUS31068</name>
</gene>
<dbReference type="InterPro" id="IPR019787">
    <property type="entry name" value="Znf_PHD-finger"/>
</dbReference>
<dbReference type="PROSITE" id="PS00518">
    <property type="entry name" value="ZF_RING_1"/>
    <property type="match status" value="1"/>
</dbReference>
<dbReference type="InterPro" id="IPR013083">
    <property type="entry name" value="Znf_RING/FYVE/PHD"/>
</dbReference>
<feature type="compositionally biased region" description="Low complexity" evidence="5">
    <location>
        <begin position="232"/>
        <end position="247"/>
    </location>
</feature>
<dbReference type="GO" id="GO:0008270">
    <property type="term" value="F:zinc ion binding"/>
    <property type="evidence" value="ECO:0007669"/>
    <property type="project" value="UniProtKB-KW"/>
</dbReference>
<feature type="compositionally biased region" description="Acidic residues" evidence="5">
    <location>
        <begin position="119"/>
        <end position="149"/>
    </location>
</feature>
<evidence type="ECO:0000259" key="7">
    <source>
        <dbReference type="PROSITE" id="PS50089"/>
    </source>
</evidence>
<comment type="caution">
    <text evidence="8">The sequence shown here is derived from an EMBL/GenBank/DDBJ whole genome shotgun (WGS) entry which is preliminary data.</text>
</comment>
<evidence type="ECO:0000256" key="1">
    <source>
        <dbReference type="ARBA" id="ARBA00022723"/>
    </source>
</evidence>
<dbReference type="InterPro" id="IPR001841">
    <property type="entry name" value="Znf_RING"/>
</dbReference>
<dbReference type="Gene3D" id="3.30.40.10">
    <property type="entry name" value="Zinc/RING finger domain, C3HC4 (zinc finger)"/>
    <property type="match status" value="2"/>
</dbReference>
<dbReference type="SMART" id="SM00184">
    <property type="entry name" value="RING"/>
    <property type="match status" value="1"/>
</dbReference>
<evidence type="ECO:0000256" key="2">
    <source>
        <dbReference type="ARBA" id="ARBA00022771"/>
    </source>
</evidence>
<organism evidence="8 9">
    <name type="scientific">Ilex paraguariensis</name>
    <name type="common">yerba mate</name>
    <dbReference type="NCBI Taxonomy" id="185542"/>
    <lineage>
        <taxon>Eukaryota</taxon>
        <taxon>Viridiplantae</taxon>
        <taxon>Streptophyta</taxon>
        <taxon>Embryophyta</taxon>
        <taxon>Tracheophyta</taxon>
        <taxon>Spermatophyta</taxon>
        <taxon>Magnoliopsida</taxon>
        <taxon>eudicotyledons</taxon>
        <taxon>Gunneridae</taxon>
        <taxon>Pentapetalae</taxon>
        <taxon>asterids</taxon>
        <taxon>campanulids</taxon>
        <taxon>Aquifoliales</taxon>
        <taxon>Aquifoliaceae</taxon>
        <taxon>Ilex</taxon>
    </lineage>
</organism>
<evidence type="ECO:0000256" key="5">
    <source>
        <dbReference type="SAM" id="MobiDB-lite"/>
    </source>
</evidence>
<feature type="compositionally biased region" description="Acidic residues" evidence="5">
    <location>
        <begin position="64"/>
        <end position="80"/>
    </location>
</feature>
<keyword evidence="9" id="KW-1185">Reference proteome</keyword>
<reference evidence="8 9" key="1">
    <citation type="submission" date="2024-02" db="EMBL/GenBank/DDBJ databases">
        <authorList>
            <person name="Vignale AGUSTIN F."/>
            <person name="Sosa J E."/>
            <person name="Modenutti C."/>
        </authorList>
    </citation>
    <scope>NUCLEOTIDE SEQUENCE [LARGE SCALE GENOMIC DNA]</scope>
</reference>